<dbReference type="AlphaFoldDB" id="A0A8X6GVN0"/>
<keyword evidence="2" id="KW-1185">Reference proteome</keyword>
<organism evidence="1 2">
    <name type="scientific">Trichonephila clavata</name>
    <name type="common">Joro spider</name>
    <name type="synonym">Nephila clavata</name>
    <dbReference type="NCBI Taxonomy" id="2740835"/>
    <lineage>
        <taxon>Eukaryota</taxon>
        <taxon>Metazoa</taxon>
        <taxon>Ecdysozoa</taxon>
        <taxon>Arthropoda</taxon>
        <taxon>Chelicerata</taxon>
        <taxon>Arachnida</taxon>
        <taxon>Araneae</taxon>
        <taxon>Araneomorphae</taxon>
        <taxon>Entelegynae</taxon>
        <taxon>Araneoidea</taxon>
        <taxon>Nephilidae</taxon>
        <taxon>Trichonephila</taxon>
    </lineage>
</organism>
<accession>A0A8X6GVN0</accession>
<evidence type="ECO:0000313" key="1">
    <source>
        <dbReference type="EMBL" id="GFR09920.1"/>
    </source>
</evidence>
<dbReference type="EMBL" id="BMAO01016611">
    <property type="protein sequence ID" value="GFR09920.1"/>
    <property type="molecule type" value="Genomic_DNA"/>
</dbReference>
<proteinExistence type="predicted"/>
<dbReference type="Proteomes" id="UP000887116">
    <property type="component" value="Unassembled WGS sequence"/>
</dbReference>
<comment type="caution">
    <text evidence="1">The sequence shown here is derived from an EMBL/GenBank/DDBJ whole genome shotgun (WGS) entry which is preliminary data.</text>
</comment>
<sequence length="89" mass="9739">MFSCVANRLPHIGSLILRVRSKSWGKMSEEYGGCSNSSHPQCRSSCHTHSALWGLAGLLHCSKDADVYSECHVVPVAPESPCCTMRSLF</sequence>
<dbReference type="OrthoDB" id="10466391at2759"/>
<reference evidence="1" key="1">
    <citation type="submission" date="2020-07" db="EMBL/GenBank/DDBJ databases">
        <title>Multicomponent nature underlies the extraordinary mechanical properties of spider dragline silk.</title>
        <authorList>
            <person name="Kono N."/>
            <person name="Nakamura H."/>
            <person name="Mori M."/>
            <person name="Yoshida Y."/>
            <person name="Ohtoshi R."/>
            <person name="Malay A.D."/>
            <person name="Moran D.A.P."/>
            <person name="Tomita M."/>
            <person name="Numata K."/>
            <person name="Arakawa K."/>
        </authorList>
    </citation>
    <scope>NUCLEOTIDE SEQUENCE</scope>
</reference>
<name>A0A8X6GVN0_TRICU</name>
<protein>
    <submittedName>
        <fullName evidence="1">Uncharacterized protein</fullName>
    </submittedName>
</protein>
<evidence type="ECO:0000313" key="2">
    <source>
        <dbReference type="Proteomes" id="UP000887116"/>
    </source>
</evidence>
<gene>
    <name evidence="1" type="ORF">TNCT_698471</name>
</gene>